<dbReference type="STRING" id="2903.R1BZK8"/>
<dbReference type="InterPro" id="IPR001912">
    <property type="entry name" value="Ribosomal_uS4_N"/>
</dbReference>
<accession>A0A0D3IWR8</accession>
<evidence type="ECO:0000256" key="1">
    <source>
        <dbReference type="ARBA" id="ARBA00004604"/>
    </source>
</evidence>
<evidence type="ECO:0000259" key="10">
    <source>
        <dbReference type="SMART" id="SM00363"/>
    </source>
</evidence>
<dbReference type="KEGG" id="ehx:EMIHUDRAFT_66337"/>
<evidence type="ECO:0000259" key="11">
    <source>
        <dbReference type="SMART" id="SM01390"/>
    </source>
</evidence>
<sequence length="181" mass="21425">MPRKLKYHEQKLLKKVDFLDWKQDRNLREVRVLRRYHVQDREDYHTYNKVCGLVTQLVTKLKALDQRDPVRTELTDRLVEKLYSLGLIPQKRLLACSKLPASALCRRRLPVVLVRNRMAETVKEAAELVEQGHVRVGPESVTDPSFLVTRAMEDHVTWVDTSRIKRTVMRYNEKLDDYDLL</sequence>
<dbReference type="GO" id="GO:0034457">
    <property type="term" value="C:Mpp10 complex"/>
    <property type="evidence" value="ECO:0007669"/>
    <property type="project" value="TreeGrafter"/>
</dbReference>
<evidence type="ECO:0000313" key="13">
    <source>
        <dbReference type="Proteomes" id="UP000013827"/>
    </source>
</evidence>
<evidence type="ECO:0000313" key="12">
    <source>
        <dbReference type="EnsemblProtists" id="EOD15703"/>
    </source>
</evidence>
<dbReference type="GO" id="GO:0030515">
    <property type="term" value="F:snoRNA binding"/>
    <property type="evidence" value="ECO:0007669"/>
    <property type="project" value="TreeGrafter"/>
</dbReference>
<evidence type="ECO:0000256" key="9">
    <source>
        <dbReference type="PROSITE-ProRule" id="PRU00182"/>
    </source>
</evidence>
<dbReference type="OMA" id="FRIKHEQ"/>
<keyword evidence="4 9" id="KW-0694">RNA-binding</keyword>
<feature type="domain" description="RNA-binding S4" evidence="10">
    <location>
        <begin position="107"/>
        <end position="174"/>
    </location>
</feature>
<evidence type="ECO:0000256" key="4">
    <source>
        <dbReference type="ARBA" id="ARBA00022884"/>
    </source>
</evidence>
<keyword evidence="5" id="KW-0539">Nucleus</keyword>
<dbReference type="SMART" id="SM00363">
    <property type="entry name" value="S4"/>
    <property type="match status" value="1"/>
</dbReference>
<dbReference type="PANTHER" id="PTHR11831">
    <property type="entry name" value="30S 40S RIBOSOMAL PROTEIN"/>
    <property type="match status" value="1"/>
</dbReference>
<dbReference type="Pfam" id="PF00163">
    <property type="entry name" value="Ribosomal_S4"/>
    <property type="match status" value="1"/>
</dbReference>
<dbReference type="GO" id="GO:0042274">
    <property type="term" value="P:ribosomal small subunit biogenesis"/>
    <property type="evidence" value="ECO:0007669"/>
    <property type="project" value="TreeGrafter"/>
</dbReference>
<dbReference type="Pfam" id="PF01479">
    <property type="entry name" value="S4"/>
    <property type="match status" value="1"/>
</dbReference>
<dbReference type="Gene3D" id="3.10.290.10">
    <property type="entry name" value="RNA-binding S4 domain"/>
    <property type="match status" value="1"/>
</dbReference>
<protein>
    <recommendedName>
        <fullName evidence="7">U3 small nucleolar ribonucleoprotein protein IMP3</fullName>
    </recommendedName>
    <alternativeName>
        <fullName evidence="8">U3 small nucleolar ribonucleoprotein protein imp3</fullName>
    </alternativeName>
</protein>
<dbReference type="CDD" id="cd00165">
    <property type="entry name" value="S4"/>
    <property type="match status" value="1"/>
</dbReference>
<dbReference type="InterPro" id="IPR002942">
    <property type="entry name" value="S4_RNA-bd"/>
</dbReference>
<reference evidence="13" key="1">
    <citation type="journal article" date="2013" name="Nature">
        <title>Pan genome of the phytoplankton Emiliania underpins its global distribution.</title>
        <authorList>
            <person name="Read B.A."/>
            <person name="Kegel J."/>
            <person name="Klute M.J."/>
            <person name="Kuo A."/>
            <person name="Lefebvre S.C."/>
            <person name="Maumus F."/>
            <person name="Mayer C."/>
            <person name="Miller J."/>
            <person name="Monier A."/>
            <person name="Salamov A."/>
            <person name="Young J."/>
            <person name="Aguilar M."/>
            <person name="Claverie J.M."/>
            <person name="Frickenhaus S."/>
            <person name="Gonzalez K."/>
            <person name="Herman E.K."/>
            <person name="Lin Y.C."/>
            <person name="Napier J."/>
            <person name="Ogata H."/>
            <person name="Sarno A.F."/>
            <person name="Shmutz J."/>
            <person name="Schroeder D."/>
            <person name="de Vargas C."/>
            <person name="Verret F."/>
            <person name="von Dassow P."/>
            <person name="Valentin K."/>
            <person name="Van de Peer Y."/>
            <person name="Wheeler G."/>
            <person name="Dacks J.B."/>
            <person name="Delwiche C.F."/>
            <person name="Dyhrman S.T."/>
            <person name="Glockner G."/>
            <person name="John U."/>
            <person name="Richards T."/>
            <person name="Worden A.Z."/>
            <person name="Zhang X."/>
            <person name="Grigoriev I.V."/>
            <person name="Allen A.E."/>
            <person name="Bidle K."/>
            <person name="Borodovsky M."/>
            <person name="Bowler C."/>
            <person name="Brownlee C."/>
            <person name="Cock J.M."/>
            <person name="Elias M."/>
            <person name="Gladyshev V.N."/>
            <person name="Groth M."/>
            <person name="Guda C."/>
            <person name="Hadaegh A."/>
            <person name="Iglesias-Rodriguez M.D."/>
            <person name="Jenkins J."/>
            <person name="Jones B.M."/>
            <person name="Lawson T."/>
            <person name="Leese F."/>
            <person name="Lindquist E."/>
            <person name="Lobanov A."/>
            <person name="Lomsadze A."/>
            <person name="Malik S.B."/>
            <person name="Marsh M.E."/>
            <person name="Mackinder L."/>
            <person name="Mock T."/>
            <person name="Mueller-Roeber B."/>
            <person name="Pagarete A."/>
            <person name="Parker M."/>
            <person name="Probert I."/>
            <person name="Quesneville H."/>
            <person name="Raines C."/>
            <person name="Rensing S.A."/>
            <person name="Riano-Pachon D.M."/>
            <person name="Richier S."/>
            <person name="Rokitta S."/>
            <person name="Shiraiwa Y."/>
            <person name="Soanes D.M."/>
            <person name="van der Giezen M."/>
            <person name="Wahlund T.M."/>
            <person name="Williams B."/>
            <person name="Wilson W."/>
            <person name="Wolfe G."/>
            <person name="Wurch L.L."/>
        </authorList>
    </citation>
    <scope>NUCLEOTIDE SEQUENCE</scope>
</reference>
<evidence type="ECO:0000256" key="2">
    <source>
        <dbReference type="ARBA" id="ARBA00007465"/>
    </source>
</evidence>
<dbReference type="GO" id="GO:0032040">
    <property type="term" value="C:small-subunit processome"/>
    <property type="evidence" value="ECO:0007669"/>
    <property type="project" value="TreeGrafter"/>
</dbReference>
<dbReference type="GO" id="GO:0019843">
    <property type="term" value="F:rRNA binding"/>
    <property type="evidence" value="ECO:0007669"/>
    <property type="project" value="InterPro"/>
</dbReference>
<dbReference type="SUPFAM" id="SSF55174">
    <property type="entry name" value="Alpha-L RNA-binding motif"/>
    <property type="match status" value="1"/>
</dbReference>
<keyword evidence="13" id="KW-1185">Reference proteome</keyword>
<evidence type="ECO:0000256" key="7">
    <source>
        <dbReference type="ARBA" id="ARBA00069727"/>
    </source>
</evidence>
<dbReference type="RefSeq" id="XP_005768132.1">
    <property type="nucleotide sequence ID" value="XM_005768075.1"/>
</dbReference>
<keyword evidence="6" id="KW-0687">Ribonucleoprotein</keyword>
<feature type="domain" description="Small ribosomal subunit protein uS4 N-terminal" evidence="11">
    <location>
        <begin position="4"/>
        <end position="106"/>
    </location>
</feature>
<dbReference type="SMART" id="SM01390">
    <property type="entry name" value="Ribosomal_S4"/>
    <property type="match status" value="1"/>
</dbReference>
<dbReference type="AlphaFoldDB" id="A0A0D3IWR8"/>
<dbReference type="InterPro" id="IPR036986">
    <property type="entry name" value="S4_RNA-bd_sf"/>
</dbReference>
<dbReference type="GeneID" id="17261855"/>
<proteinExistence type="inferred from homology"/>
<dbReference type="PaxDb" id="2903-EOD15703"/>
<evidence type="ECO:0000256" key="5">
    <source>
        <dbReference type="ARBA" id="ARBA00023242"/>
    </source>
</evidence>
<evidence type="ECO:0000256" key="3">
    <source>
        <dbReference type="ARBA" id="ARBA00022517"/>
    </source>
</evidence>
<evidence type="ECO:0000256" key="8">
    <source>
        <dbReference type="ARBA" id="ARBA00072223"/>
    </source>
</evidence>
<comment type="subcellular location">
    <subcellularLocation>
        <location evidence="1">Nucleus</location>
        <location evidence="1">Nucleolus</location>
    </subcellularLocation>
</comment>
<keyword evidence="3" id="KW-0690">Ribosome biogenesis</keyword>
<dbReference type="EnsemblProtists" id="EOD15703">
    <property type="protein sequence ID" value="EOD15703"/>
    <property type="gene ID" value="EMIHUDRAFT_66337"/>
</dbReference>
<dbReference type="FunFam" id="3.10.290.10:FF:000006">
    <property type="entry name" value="U3 small nucleolar ribonucleoprotein IMP3"/>
    <property type="match status" value="1"/>
</dbReference>
<reference evidence="12" key="2">
    <citation type="submission" date="2024-10" db="UniProtKB">
        <authorList>
            <consortium name="EnsemblProtists"/>
        </authorList>
    </citation>
    <scope>IDENTIFICATION</scope>
</reference>
<dbReference type="HOGENOM" id="CLU_097281_0_0_1"/>
<organism evidence="12 13">
    <name type="scientific">Emiliania huxleyi (strain CCMP1516)</name>
    <dbReference type="NCBI Taxonomy" id="280463"/>
    <lineage>
        <taxon>Eukaryota</taxon>
        <taxon>Haptista</taxon>
        <taxon>Haptophyta</taxon>
        <taxon>Prymnesiophyceae</taxon>
        <taxon>Isochrysidales</taxon>
        <taxon>Noelaerhabdaceae</taxon>
        <taxon>Emiliania</taxon>
    </lineage>
</organism>
<evidence type="ECO:0000256" key="6">
    <source>
        <dbReference type="ARBA" id="ARBA00023274"/>
    </source>
</evidence>
<dbReference type="PROSITE" id="PS50889">
    <property type="entry name" value="S4"/>
    <property type="match status" value="1"/>
</dbReference>
<dbReference type="PANTHER" id="PTHR11831:SF1">
    <property type="entry name" value="U3 SMALL NUCLEOLAR RIBONUCLEOPROTEIN PROTEIN IMP3"/>
    <property type="match status" value="1"/>
</dbReference>
<dbReference type="InterPro" id="IPR022801">
    <property type="entry name" value="Ribosomal_uS4"/>
</dbReference>
<dbReference type="GO" id="GO:0006364">
    <property type="term" value="P:rRNA processing"/>
    <property type="evidence" value="ECO:0007669"/>
    <property type="project" value="TreeGrafter"/>
</dbReference>
<dbReference type="eggNOG" id="KOG4655">
    <property type="taxonomic scope" value="Eukaryota"/>
</dbReference>
<name>A0A0D3IWR8_EMIH1</name>
<dbReference type="Proteomes" id="UP000013827">
    <property type="component" value="Unassembled WGS sequence"/>
</dbReference>
<comment type="similarity">
    <text evidence="2">Belongs to the universal ribosomal protein uS4 family.</text>
</comment>